<dbReference type="PROSITE" id="PS50157">
    <property type="entry name" value="ZINC_FINGER_C2H2_2"/>
    <property type="match status" value="2"/>
</dbReference>
<evidence type="ECO:0000313" key="9">
    <source>
        <dbReference type="Proteomes" id="UP000193560"/>
    </source>
</evidence>
<evidence type="ECO:0000256" key="6">
    <source>
        <dbReference type="SAM" id="MobiDB-lite"/>
    </source>
</evidence>
<sequence>MYSDSALSVKDATGRHISLLNDYHQQQQYQSKRQEQPSSTSSFNGKRKYHCIEPGCNKSFTTSGHLARHHRIHSGEKNFHCHHPGCPSRFSRQDNMMQHYRTHLSPKSRRHQQQQPKTKSINTKEQHPQLHCHTLIGSETTTEIHPLIDTKTANTRMDDPHATTRSRRASTMPSSFHPYQPLLLPSSGKTYAKDQNQHQLSSNAPILSPTRARHHYHYTTSAPRPLIQPLSTLVKPLPMEPESAASPTISASRYSQPYQLSRRPQRAHSASSTSSSSSSFLSPRSPSLSPPPPLIDQTDVIYPKNFIQLPPLQQETNMNTHGQHHKDGVSDLVHTVSIFG</sequence>
<dbReference type="Gene3D" id="3.30.160.60">
    <property type="entry name" value="Classic Zinc Finger"/>
    <property type="match status" value="2"/>
</dbReference>
<evidence type="ECO:0000259" key="7">
    <source>
        <dbReference type="PROSITE" id="PS50157"/>
    </source>
</evidence>
<evidence type="ECO:0000256" key="3">
    <source>
        <dbReference type="ARBA" id="ARBA00022771"/>
    </source>
</evidence>
<feature type="domain" description="C2H2-type" evidence="7">
    <location>
        <begin position="49"/>
        <end position="78"/>
    </location>
</feature>
<evidence type="ECO:0000256" key="4">
    <source>
        <dbReference type="ARBA" id="ARBA00022833"/>
    </source>
</evidence>
<dbReference type="GO" id="GO:0008270">
    <property type="term" value="F:zinc ion binding"/>
    <property type="evidence" value="ECO:0007669"/>
    <property type="project" value="UniProtKB-KW"/>
</dbReference>
<dbReference type="AlphaFoldDB" id="A0A1X2IU04"/>
<feature type="compositionally biased region" description="Basic residues" evidence="6">
    <location>
        <begin position="103"/>
        <end position="112"/>
    </location>
</feature>
<evidence type="ECO:0000256" key="1">
    <source>
        <dbReference type="ARBA" id="ARBA00022723"/>
    </source>
</evidence>
<dbReference type="GO" id="GO:0000978">
    <property type="term" value="F:RNA polymerase II cis-regulatory region sequence-specific DNA binding"/>
    <property type="evidence" value="ECO:0007669"/>
    <property type="project" value="TreeGrafter"/>
</dbReference>
<dbReference type="OrthoDB" id="6365676at2759"/>
<keyword evidence="4" id="KW-0862">Zinc</keyword>
<keyword evidence="1" id="KW-0479">Metal-binding</keyword>
<reference evidence="8 9" key="1">
    <citation type="submission" date="2016-07" db="EMBL/GenBank/DDBJ databases">
        <title>Pervasive Adenine N6-methylation of Active Genes in Fungi.</title>
        <authorList>
            <consortium name="DOE Joint Genome Institute"/>
            <person name="Mondo S.J."/>
            <person name="Dannebaum R.O."/>
            <person name="Kuo R.C."/>
            <person name="Labutti K."/>
            <person name="Haridas S."/>
            <person name="Kuo A."/>
            <person name="Salamov A."/>
            <person name="Ahrendt S.R."/>
            <person name="Lipzen A."/>
            <person name="Sullivan W."/>
            <person name="Andreopoulos W.B."/>
            <person name="Clum A."/>
            <person name="Lindquist E."/>
            <person name="Daum C."/>
            <person name="Ramamoorthy G.K."/>
            <person name="Gryganskyi A."/>
            <person name="Culley D."/>
            <person name="Magnuson J.K."/>
            <person name="James T.Y."/>
            <person name="O'Malley M.A."/>
            <person name="Stajich J.E."/>
            <person name="Spatafora J.W."/>
            <person name="Visel A."/>
            <person name="Grigoriev I.V."/>
        </authorList>
    </citation>
    <scope>NUCLEOTIDE SEQUENCE [LARGE SCALE GENOMIC DNA]</scope>
    <source>
        <strain evidence="8 9">NRRL 1336</strain>
    </source>
</reference>
<protein>
    <recommendedName>
        <fullName evidence="7">C2H2-type domain-containing protein</fullName>
    </recommendedName>
</protein>
<dbReference type="Proteomes" id="UP000193560">
    <property type="component" value="Unassembled WGS sequence"/>
</dbReference>
<accession>A0A1X2IU04</accession>
<keyword evidence="3 5" id="KW-0863">Zinc-finger</keyword>
<proteinExistence type="predicted"/>
<dbReference type="GO" id="GO:0005667">
    <property type="term" value="C:transcription regulator complex"/>
    <property type="evidence" value="ECO:0007669"/>
    <property type="project" value="TreeGrafter"/>
</dbReference>
<evidence type="ECO:0000313" key="8">
    <source>
        <dbReference type="EMBL" id="ORZ22253.1"/>
    </source>
</evidence>
<dbReference type="GO" id="GO:0000981">
    <property type="term" value="F:DNA-binding transcription factor activity, RNA polymerase II-specific"/>
    <property type="evidence" value="ECO:0007669"/>
    <property type="project" value="UniProtKB-ARBA"/>
</dbReference>
<feature type="compositionally biased region" description="Polar residues" evidence="6">
    <location>
        <begin position="245"/>
        <end position="259"/>
    </location>
</feature>
<evidence type="ECO:0000256" key="5">
    <source>
        <dbReference type="PROSITE-ProRule" id="PRU00042"/>
    </source>
</evidence>
<feature type="domain" description="C2H2-type" evidence="7">
    <location>
        <begin position="79"/>
        <end position="108"/>
    </location>
</feature>
<feature type="region of interest" description="Disordered" evidence="6">
    <location>
        <begin position="238"/>
        <end position="297"/>
    </location>
</feature>
<organism evidence="8 9">
    <name type="scientific">Absidia repens</name>
    <dbReference type="NCBI Taxonomy" id="90262"/>
    <lineage>
        <taxon>Eukaryota</taxon>
        <taxon>Fungi</taxon>
        <taxon>Fungi incertae sedis</taxon>
        <taxon>Mucoromycota</taxon>
        <taxon>Mucoromycotina</taxon>
        <taxon>Mucoromycetes</taxon>
        <taxon>Mucorales</taxon>
        <taxon>Cunninghamellaceae</taxon>
        <taxon>Absidia</taxon>
    </lineage>
</organism>
<dbReference type="PANTHER" id="PTHR14003">
    <property type="entry name" value="TRANSCRIPTIONAL REPRESSOR PROTEIN YY"/>
    <property type="match status" value="1"/>
</dbReference>
<keyword evidence="9" id="KW-1185">Reference proteome</keyword>
<feature type="region of interest" description="Disordered" evidence="6">
    <location>
        <begin position="154"/>
        <end position="180"/>
    </location>
</feature>
<dbReference type="FunFam" id="3.30.160.60:FF:000072">
    <property type="entry name" value="zinc finger protein 143 isoform X1"/>
    <property type="match status" value="1"/>
</dbReference>
<dbReference type="SUPFAM" id="SSF57667">
    <property type="entry name" value="beta-beta-alpha zinc fingers"/>
    <property type="match status" value="1"/>
</dbReference>
<dbReference type="PROSITE" id="PS00028">
    <property type="entry name" value="ZINC_FINGER_C2H2_1"/>
    <property type="match status" value="2"/>
</dbReference>
<dbReference type="PANTHER" id="PTHR14003:SF19">
    <property type="entry name" value="YY2 TRANSCRIPTION FACTOR"/>
    <property type="match status" value="1"/>
</dbReference>
<evidence type="ECO:0000256" key="2">
    <source>
        <dbReference type="ARBA" id="ARBA00022737"/>
    </source>
</evidence>
<keyword evidence="2" id="KW-0677">Repeat</keyword>
<dbReference type="GO" id="GO:0000785">
    <property type="term" value="C:chromatin"/>
    <property type="evidence" value="ECO:0007669"/>
    <property type="project" value="TreeGrafter"/>
</dbReference>
<dbReference type="GO" id="GO:0031519">
    <property type="term" value="C:PcG protein complex"/>
    <property type="evidence" value="ECO:0007669"/>
    <property type="project" value="TreeGrafter"/>
</dbReference>
<feature type="region of interest" description="Disordered" evidence="6">
    <location>
        <begin position="103"/>
        <end position="127"/>
    </location>
</feature>
<dbReference type="EMBL" id="MCGE01000004">
    <property type="protein sequence ID" value="ORZ22253.1"/>
    <property type="molecule type" value="Genomic_DNA"/>
</dbReference>
<dbReference type="InterPro" id="IPR013087">
    <property type="entry name" value="Znf_C2H2_type"/>
</dbReference>
<gene>
    <name evidence="8" type="ORF">BCR42DRAFT_487836</name>
</gene>
<dbReference type="SMART" id="SM00355">
    <property type="entry name" value="ZnF_C2H2"/>
    <property type="match status" value="2"/>
</dbReference>
<comment type="caution">
    <text evidence="8">The sequence shown here is derived from an EMBL/GenBank/DDBJ whole genome shotgun (WGS) entry which is preliminary data.</text>
</comment>
<feature type="compositionally biased region" description="Low complexity" evidence="6">
    <location>
        <begin position="269"/>
        <end position="287"/>
    </location>
</feature>
<dbReference type="InterPro" id="IPR036236">
    <property type="entry name" value="Znf_C2H2_sf"/>
</dbReference>
<name>A0A1X2IU04_9FUNG</name>
<dbReference type="STRING" id="90262.A0A1X2IU04"/>